<dbReference type="GO" id="GO:0005525">
    <property type="term" value="F:GTP binding"/>
    <property type="evidence" value="ECO:0007669"/>
    <property type="project" value="UniProtKB-UniRule"/>
</dbReference>
<dbReference type="Proteomes" id="UP000179243">
    <property type="component" value="Unassembled WGS sequence"/>
</dbReference>
<dbReference type="Gene3D" id="3.40.50.300">
    <property type="entry name" value="P-loop containing nucleotide triphosphate hydrolases"/>
    <property type="match status" value="1"/>
</dbReference>
<comment type="similarity">
    <text evidence="10">Belongs to the TRAFAC class YlqF/YawG GTPase family. RsgA subfamily.</text>
</comment>
<dbReference type="GO" id="GO:0046872">
    <property type="term" value="F:metal ion binding"/>
    <property type="evidence" value="ECO:0007669"/>
    <property type="project" value="UniProtKB-KW"/>
</dbReference>
<feature type="binding site" evidence="10">
    <location>
        <begin position="201"/>
        <end position="209"/>
    </location>
    <ligand>
        <name>GTP</name>
        <dbReference type="ChEBI" id="CHEBI:37565"/>
    </ligand>
</feature>
<evidence type="ECO:0000256" key="10">
    <source>
        <dbReference type="HAMAP-Rule" id="MF_01820"/>
    </source>
</evidence>
<dbReference type="InterPro" id="IPR030378">
    <property type="entry name" value="G_CP_dom"/>
</dbReference>
<comment type="cofactor">
    <cofactor evidence="10">
        <name>Zn(2+)</name>
        <dbReference type="ChEBI" id="CHEBI:29105"/>
    </cofactor>
    <text evidence="10">Binds 1 zinc ion per subunit.</text>
</comment>
<feature type="binding site" evidence="10">
    <location>
        <position position="282"/>
    </location>
    <ligand>
        <name>Zn(2+)</name>
        <dbReference type="ChEBI" id="CHEBI:29105"/>
    </ligand>
</feature>
<reference evidence="13 14" key="1">
    <citation type="journal article" date="2016" name="Nat. Commun.">
        <title>Thousands of microbial genomes shed light on interconnected biogeochemical processes in an aquifer system.</title>
        <authorList>
            <person name="Anantharaman K."/>
            <person name="Brown C.T."/>
            <person name="Hug L.A."/>
            <person name="Sharon I."/>
            <person name="Castelle C.J."/>
            <person name="Probst A.J."/>
            <person name="Thomas B.C."/>
            <person name="Singh A."/>
            <person name="Wilkins M.J."/>
            <person name="Karaoz U."/>
            <person name="Brodie E.L."/>
            <person name="Williams K.H."/>
            <person name="Hubbard S.S."/>
            <person name="Banfield J.F."/>
        </authorList>
    </citation>
    <scope>NUCLEOTIDE SEQUENCE [LARGE SCALE GENOMIC DNA]</scope>
</reference>
<protein>
    <recommendedName>
        <fullName evidence="10">Small ribosomal subunit biogenesis GTPase RsgA</fullName>
        <ecNumber evidence="10">3.6.1.-</ecNumber>
    </recommendedName>
</protein>
<dbReference type="GO" id="GO:0042274">
    <property type="term" value="P:ribosomal small subunit biogenesis"/>
    <property type="evidence" value="ECO:0007669"/>
    <property type="project" value="UniProtKB-UniRule"/>
</dbReference>
<evidence type="ECO:0000313" key="13">
    <source>
        <dbReference type="EMBL" id="OGK03422.1"/>
    </source>
</evidence>
<dbReference type="InterPro" id="IPR027417">
    <property type="entry name" value="P-loop_NTPase"/>
</dbReference>
<feature type="binding site" evidence="10">
    <location>
        <begin position="149"/>
        <end position="152"/>
    </location>
    <ligand>
        <name>GTP</name>
        <dbReference type="ChEBI" id="CHEBI:37565"/>
    </ligand>
</feature>
<feature type="domain" description="EngC GTPase" evidence="11">
    <location>
        <begin position="110"/>
        <end position="257"/>
    </location>
</feature>
<accession>A0A1F7FA80</accession>
<evidence type="ECO:0000259" key="12">
    <source>
        <dbReference type="PROSITE" id="PS51721"/>
    </source>
</evidence>
<evidence type="ECO:0000256" key="7">
    <source>
        <dbReference type="ARBA" id="ARBA00022833"/>
    </source>
</evidence>
<dbReference type="Pfam" id="PF03193">
    <property type="entry name" value="RsgA_GTPase"/>
    <property type="match status" value="1"/>
</dbReference>
<dbReference type="PROSITE" id="PS50936">
    <property type="entry name" value="ENGC_GTPASE"/>
    <property type="match status" value="1"/>
</dbReference>
<sequence length="356" mass="39242">MQLTGLGWSPFFESSFEKHRLQGYSALRIVRVNRANYIASNGVSDFPCEITGKFSFQSEGKGDFPTAGDWVVASEIPKEQKAMIHAVLPRKSAFSRKVAGQKADEQIIAANIDTVFIVTGLDQNFSLRRIERYLSLAWESGATPVVVLNKSDLCQDAEEKKAAVESIAHGVDVCTLSAKCQSGMDLLKNYIKSGTTVAFIGSSGVGKSTIINAVLGFDRLAVNEVSELGSRGRHTTTFRELILLPNGGMVIDTPGMRELQVWGDETGLEHTFSDIEQLSTRCRFKDCAHETEPGCAVQAGIQNGALDAKRWESYLKLKKEFAYIADRQTMKASAIEKARWKNISKYAKQLKKDANN</sequence>
<evidence type="ECO:0000259" key="11">
    <source>
        <dbReference type="PROSITE" id="PS50936"/>
    </source>
</evidence>
<evidence type="ECO:0000256" key="6">
    <source>
        <dbReference type="ARBA" id="ARBA00022801"/>
    </source>
</evidence>
<keyword evidence="9 10" id="KW-0342">GTP-binding</keyword>
<dbReference type="Gene3D" id="1.10.40.50">
    <property type="entry name" value="Probable gtpase engc, domain 3"/>
    <property type="match status" value="1"/>
</dbReference>
<dbReference type="GO" id="GO:0019843">
    <property type="term" value="F:rRNA binding"/>
    <property type="evidence" value="ECO:0007669"/>
    <property type="project" value="UniProtKB-KW"/>
</dbReference>
<comment type="subunit">
    <text evidence="10">Monomer. Associates with 30S ribosomal subunit, binds 16S rRNA.</text>
</comment>
<dbReference type="NCBIfam" id="TIGR00157">
    <property type="entry name" value="ribosome small subunit-dependent GTPase A"/>
    <property type="match status" value="1"/>
</dbReference>
<evidence type="ECO:0000313" key="14">
    <source>
        <dbReference type="Proteomes" id="UP000179243"/>
    </source>
</evidence>
<keyword evidence="4 10" id="KW-0699">rRNA-binding</keyword>
<dbReference type="SUPFAM" id="SSF52540">
    <property type="entry name" value="P-loop containing nucleoside triphosphate hydrolases"/>
    <property type="match status" value="1"/>
</dbReference>
<feature type="binding site" evidence="10">
    <location>
        <position position="295"/>
    </location>
    <ligand>
        <name>Zn(2+)</name>
        <dbReference type="ChEBI" id="CHEBI:29105"/>
    </ligand>
</feature>
<keyword evidence="2 10" id="KW-0690">Ribosome biogenesis</keyword>
<keyword evidence="5 10" id="KW-0547">Nucleotide-binding</keyword>
<organism evidence="13 14">
    <name type="scientific">Candidatus Raymondbacteria bacterium RIFOXYD12_FULL_49_13</name>
    <dbReference type="NCBI Taxonomy" id="1817890"/>
    <lineage>
        <taxon>Bacteria</taxon>
        <taxon>Raymondiibacteriota</taxon>
    </lineage>
</organism>
<dbReference type="GO" id="GO:0003924">
    <property type="term" value="F:GTPase activity"/>
    <property type="evidence" value="ECO:0007669"/>
    <property type="project" value="UniProtKB-UniRule"/>
</dbReference>
<comment type="subcellular location">
    <subcellularLocation>
        <location evidence="10">Cytoplasm</location>
    </subcellularLocation>
</comment>
<dbReference type="CDD" id="cd01854">
    <property type="entry name" value="YjeQ_EngC"/>
    <property type="match status" value="1"/>
</dbReference>
<evidence type="ECO:0000256" key="3">
    <source>
        <dbReference type="ARBA" id="ARBA00022723"/>
    </source>
</evidence>
<keyword evidence="3 10" id="KW-0479">Metal-binding</keyword>
<dbReference type="GO" id="GO:0005737">
    <property type="term" value="C:cytoplasm"/>
    <property type="evidence" value="ECO:0007669"/>
    <property type="project" value="UniProtKB-SubCell"/>
</dbReference>
<keyword evidence="6 10" id="KW-0378">Hydrolase</keyword>
<dbReference type="PANTHER" id="PTHR32120">
    <property type="entry name" value="SMALL RIBOSOMAL SUBUNIT BIOGENESIS GTPASE RSGA"/>
    <property type="match status" value="1"/>
</dbReference>
<dbReference type="AlphaFoldDB" id="A0A1F7FA80"/>
<evidence type="ECO:0000256" key="1">
    <source>
        <dbReference type="ARBA" id="ARBA00022490"/>
    </source>
</evidence>
<dbReference type="EMBL" id="MFYX01000090">
    <property type="protein sequence ID" value="OGK03422.1"/>
    <property type="molecule type" value="Genomic_DNA"/>
</dbReference>
<proteinExistence type="inferred from homology"/>
<dbReference type="PANTHER" id="PTHR32120:SF10">
    <property type="entry name" value="SMALL RIBOSOMAL SUBUNIT BIOGENESIS GTPASE RSGA"/>
    <property type="match status" value="1"/>
</dbReference>
<feature type="domain" description="CP-type G" evidence="12">
    <location>
        <begin position="104"/>
        <end position="259"/>
    </location>
</feature>
<dbReference type="InterPro" id="IPR004881">
    <property type="entry name" value="Ribosome_biogen_GTPase_RsgA"/>
</dbReference>
<gene>
    <name evidence="10" type="primary">rsgA</name>
    <name evidence="13" type="ORF">A2519_15545</name>
</gene>
<evidence type="ECO:0000256" key="9">
    <source>
        <dbReference type="ARBA" id="ARBA00023134"/>
    </source>
</evidence>
<evidence type="ECO:0000256" key="8">
    <source>
        <dbReference type="ARBA" id="ARBA00022884"/>
    </source>
</evidence>
<feature type="binding site" evidence="10">
    <location>
        <position position="289"/>
    </location>
    <ligand>
        <name>Zn(2+)</name>
        <dbReference type="ChEBI" id="CHEBI:29105"/>
    </ligand>
</feature>
<evidence type="ECO:0000256" key="2">
    <source>
        <dbReference type="ARBA" id="ARBA00022517"/>
    </source>
</evidence>
<name>A0A1F7FA80_UNCRA</name>
<dbReference type="EC" id="3.6.1.-" evidence="10"/>
<dbReference type="PROSITE" id="PS51721">
    <property type="entry name" value="G_CP"/>
    <property type="match status" value="1"/>
</dbReference>
<comment type="function">
    <text evidence="10">One of several proteins that assist in the late maturation steps of the functional core of the 30S ribosomal subunit. Helps release RbfA from mature subunits. May play a role in the assembly of ribosomal proteins into the subunit. Circularly permuted GTPase that catalyzes slow GTP hydrolysis, GTPase activity is stimulated by the 30S ribosomal subunit.</text>
</comment>
<feature type="binding site" evidence="10">
    <location>
        <position position="287"/>
    </location>
    <ligand>
        <name>Zn(2+)</name>
        <dbReference type="ChEBI" id="CHEBI:29105"/>
    </ligand>
</feature>
<keyword evidence="7 10" id="KW-0862">Zinc</keyword>
<dbReference type="InterPro" id="IPR010914">
    <property type="entry name" value="RsgA_GTPase_dom"/>
</dbReference>
<comment type="caution">
    <text evidence="13">The sequence shown here is derived from an EMBL/GenBank/DDBJ whole genome shotgun (WGS) entry which is preliminary data.</text>
</comment>
<keyword evidence="8 10" id="KW-0694">RNA-binding</keyword>
<evidence type="ECO:0000256" key="4">
    <source>
        <dbReference type="ARBA" id="ARBA00022730"/>
    </source>
</evidence>
<dbReference type="HAMAP" id="MF_01820">
    <property type="entry name" value="GTPase_RsgA"/>
    <property type="match status" value="1"/>
</dbReference>
<evidence type="ECO:0000256" key="5">
    <source>
        <dbReference type="ARBA" id="ARBA00022741"/>
    </source>
</evidence>
<keyword evidence="1 10" id="KW-0963">Cytoplasm</keyword>